<comment type="caution">
    <text evidence="1">The sequence shown here is derived from an EMBL/GenBank/DDBJ whole genome shotgun (WGS) entry which is preliminary data.</text>
</comment>
<reference evidence="1 2" key="1">
    <citation type="submission" date="2021-06" db="EMBL/GenBank/DDBJ databases">
        <title>Caerostris darwini draft genome.</title>
        <authorList>
            <person name="Kono N."/>
            <person name="Arakawa K."/>
        </authorList>
    </citation>
    <scope>NUCLEOTIDE SEQUENCE [LARGE SCALE GENOMIC DNA]</scope>
</reference>
<accession>A0AAV4TFU8</accession>
<evidence type="ECO:0000313" key="1">
    <source>
        <dbReference type="EMBL" id="GIY44579.1"/>
    </source>
</evidence>
<dbReference type="Proteomes" id="UP001054837">
    <property type="component" value="Unassembled WGS sequence"/>
</dbReference>
<sequence>MSAPFVTEFSLEKNSSESPKLHMLYFIWGRVERGQGGGGEVKEVEFAISFGYRCGFINGEDFCSIPEREVRKDSKGLSNRIKNGILLFARENPRGVEN</sequence>
<dbReference type="EMBL" id="BPLQ01009545">
    <property type="protein sequence ID" value="GIY44579.1"/>
    <property type="molecule type" value="Genomic_DNA"/>
</dbReference>
<proteinExistence type="predicted"/>
<organism evidence="1 2">
    <name type="scientific">Caerostris darwini</name>
    <dbReference type="NCBI Taxonomy" id="1538125"/>
    <lineage>
        <taxon>Eukaryota</taxon>
        <taxon>Metazoa</taxon>
        <taxon>Ecdysozoa</taxon>
        <taxon>Arthropoda</taxon>
        <taxon>Chelicerata</taxon>
        <taxon>Arachnida</taxon>
        <taxon>Araneae</taxon>
        <taxon>Araneomorphae</taxon>
        <taxon>Entelegynae</taxon>
        <taxon>Araneoidea</taxon>
        <taxon>Araneidae</taxon>
        <taxon>Caerostris</taxon>
    </lineage>
</organism>
<dbReference type="AlphaFoldDB" id="A0AAV4TFU8"/>
<protein>
    <submittedName>
        <fullName evidence="1">Uncharacterized protein</fullName>
    </submittedName>
</protein>
<gene>
    <name evidence="1" type="ORF">CDAR_607121</name>
</gene>
<evidence type="ECO:0000313" key="2">
    <source>
        <dbReference type="Proteomes" id="UP001054837"/>
    </source>
</evidence>
<name>A0AAV4TFU8_9ARAC</name>
<keyword evidence="2" id="KW-1185">Reference proteome</keyword>